<evidence type="ECO:0000313" key="3">
    <source>
        <dbReference type="Proteomes" id="UP000321723"/>
    </source>
</evidence>
<comment type="caution">
    <text evidence="2">The sequence shown here is derived from an EMBL/GenBank/DDBJ whole genome shotgun (WGS) entry which is preliminary data.</text>
</comment>
<organism evidence="2 3">
    <name type="scientific">Cellulomonas hominis</name>
    <dbReference type="NCBI Taxonomy" id="156981"/>
    <lineage>
        <taxon>Bacteria</taxon>
        <taxon>Bacillati</taxon>
        <taxon>Actinomycetota</taxon>
        <taxon>Actinomycetes</taxon>
        <taxon>Micrococcales</taxon>
        <taxon>Cellulomonadaceae</taxon>
        <taxon>Cellulomonas</taxon>
    </lineage>
</organism>
<name>A0A511FH02_9CELL</name>
<sequence>MRPPSQAGGPHGREGVVAEEYYYNTQTGEVEQGRQSTWTHVMGPYPTREAAQHALEKARARTEAWDEQDRRERD</sequence>
<dbReference type="Proteomes" id="UP000321723">
    <property type="component" value="Unassembled WGS sequence"/>
</dbReference>
<dbReference type="AlphaFoldDB" id="A0A511FH02"/>
<feature type="region of interest" description="Disordered" evidence="1">
    <location>
        <begin position="51"/>
        <end position="74"/>
    </location>
</feature>
<reference evidence="2 3" key="1">
    <citation type="submission" date="2019-07" db="EMBL/GenBank/DDBJ databases">
        <title>Whole genome shotgun sequence of Cellulomonas hominis NBRC 16055.</title>
        <authorList>
            <person name="Hosoyama A."/>
            <person name="Uohara A."/>
            <person name="Ohji S."/>
            <person name="Ichikawa N."/>
        </authorList>
    </citation>
    <scope>NUCLEOTIDE SEQUENCE [LARGE SCALE GENOMIC DNA]</scope>
    <source>
        <strain evidence="2 3">NBRC 16055</strain>
    </source>
</reference>
<proteinExistence type="predicted"/>
<dbReference type="RefSeq" id="WP_307724268.1">
    <property type="nucleotide sequence ID" value="NZ_BJVQ01000083.1"/>
</dbReference>
<evidence type="ECO:0000256" key="1">
    <source>
        <dbReference type="SAM" id="MobiDB-lite"/>
    </source>
</evidence>
<dbReference type="EMBL" id="BJVQ01000083">
    <property type="protein sequence ID" value="GEL48481.1"/>
    <property type="molecule type" value="Genomic_DNA"/>
</dbReference>
<gene>
    <name evidence="2" type="ORF">CHO01_35970</name>
</gene>
<accession>A0A511FH02</accession>
<protein>
    <recommendedName>
        <fullName evidence="4">SPOR domain-containing protein</fullName>
    </recommendedName>
</protein>
<keyword evidence="3" id="KW-1185">Reference proteome</keyword>
<evidence type="ECO:0000313" key="2">
    <source>
        <dbReference type="EMBL" id="GEL48481.1"/>
    </source>
</evidence>
<evidence type="ECO:0008006" key="4">
    <source>
        <dbReference type="Google" id="ProtNLM"/>
    </source>
</evidence>